<accession>A0A518JWJ1</accession>
<reference evidence="1 2" key="1">
    <citation type="submission" date="2019-02" db="EMBL/GenBank/DDBJ databases">
        <title>Deep-cultivation of Planctomycetes and their phenomic and genomic characterization uncovers novel biology.</title>
        <authorList>
            <person name="Wiegand S."/>
            <person name="Jogler M."/>
            <person name="Boedeker C."/>
            <person name="Pinto D."/>
            <person name="Vollmers J."/>
            <person name="Rivas-Marin E."/>
            <person name="Kohn T."/>
            <person name="Peeters S.H."/>
            <person name="Heuer A."/>
            <person name="Rast P."/>
            <person name="Oberbeckmann S."/>
            <person name="Bunk B."/>
            <person name="Jeske O."/>
            <person name="Meyerdierks A."/>
            <person name="Storesund J.E."/>
            <person name="Kallscheuer N."/>
            <person name="Luecker S."/>
            <person name="Lage O.M."/>
            <person name="Pohl T."/>
            <person name="Merkel B.J."/>
            <person name="Hornburger P."/>
            <person name="Mueller R.-W."/>
            <person name="Bruemmer F."/>
            <person name="Labrenz M."/>
            <person name="Spormann A.M."/>
            <person name="Op den Camp H."/>
            <person name="Overmann J."/>
            <person name="Amann R."/>
            <person name="Jetten M.S.M."/>
            <person name="Mascher T."/>
            <person name="Medema M.H."/>
            <person name="Devos D.P."/>
            <person name="Kaster A.-K."/>
            <person name="Ovreas L."/>
            <person name="Rohde M."/>
            <person name="Galperin M.Y."/>
            <person name="Jogler C."/>
        </authorList>
    </citation>
    <scope>NUCLEOTIDE SEQUENCE [LARGE SCALE GENOMIC DNA]</scope>
    <source>
        <strain evidence="1 2">Poly24</strain>
    </source>
</reference>
<dbReference type="Proteomes" id="UP000315082">
    <property type="component" value="Chromosome"/>
</dbReference>
<dbReference type="EMBL" id="CP036348">
    <property type="protein sequence ID" value="QDV69911.1"/>
    <property type="molecule type" value="Genomic_DNA"/>
</dbReference>
<dbReference type="KEGG" id="rcf:Poly24_36290"/>
<keyword evidence="2" id="KW-1185">Reference proteome</keyword>
<organism evidence="1 2">
    <name type="scientific">Rosistilla carotiformis</name>
    <dbReference type="NCBI Taxonomy" id="2528017"/>
    <lineage>
        <taxon>Bacteria</taxon>
        <taxon>Pseudomonadati</taxon>
        <taxon>Planctomycetota</taxon>
        <taxon>Planctomycetia</taxon>
        <taxon>Pirellulales</taxon>
        <taxon>Pirellulaceae</taxon>
        <taxon>Rosistilla</taxon>
    </lineage>
</organism>
<protein>
    <submittedName>
        <fullName evidence="1">Uncharacterized protein</fullName>
    </submittedName>
</protein>
<evidence type="ECO:0000313" key="2">
    <source>
        <dbReference type="Proteomes" id="UP000315082"/>
    </source>
</evidence>
<evidence type="ECO:0000313" key="1">
    <source>
        <dbReference type="EMBL" id="QDV69911.1"/>
    </source>
</evidence>
<dbReference type="RefSeq" id="WP_145098227.1">
    <property type="nucleotide sequence ID" value="NZ_CP036348.1"/>
</dbReference>
<name>A0A518JWJ1_9BACT</name>
<proteinExistence type="predicted"/>
<sequence length="227" mass="25582">MVLYQLYAIDTAKLDSLLSTPSESQLRSFANHLTENPQSNAYFSKKNPPKWKSEPVSWVAERLLADDWYADLSEPEMVAWDGAIQEALRDSEMRSTGDFTILDVDGVSACLFDFAHEAVDQSGRDARYLQLTPLRFHELPASINAVEPSERIYWPEHAVVSPTQVKQIADTFRNYKTLVDGLTPRKPQLARQLQTEGFDAAGDIPDLLTFLDQLVLANATWYAPVDC</sequence>
<gene>
    <name evidence="1" type="ORF">Poly24_36290</name>
</gene>
<dbReference type="AlphaFoldDB" id="A0A518JWJ1"/>